<dbReference type="PANTHER" id="PTHR36151">
    <property type="entry name" value="BLR2777 PROTEIN"/>
    <property type="match status" value="1"/>
</dbReference>
<dbReference type="PANTHER" id="PTHR36151:SF3">
    <property type="entry name" value="ER-BOUND OXYGENASE MPAB_MPAB'_RUBBER OXYGENASE CATALYTIC DOMAIN-CONTAINING PROTEIN"/>
    <property type="match status" value="1"/>
</dbReference>
<evidence type="ECO:0000313" key="3">
    <source>
        <dbReference type="Proteomes" id="UP000320876"/>
    </source>
</evidence>
<feature type="domain" description="ER-bound oxygenase mpaB/mpaB'/Rubber oxygenase catalytic" evidence="1">
    <location>
        <begin position="23"/>
        <end position="260"/>
    </location>
</feature>
<dbReference type="InterPro" id="IPR018713">
    <property type="entry name" value="MPAB/Lcp_cat_dom"/>
</dbReference>
<comment type="caution">
    <text evidence="2">The sequence shown here is derived from an EMBL/GenBank/DDBJ whole genome shotgun (WGS) entry which is preliminary data.</text>
</comment>
<accession>A0A542DNW7</accession>
<dbReference type="Pfam" id="PF09995">
    <property type="entry name" value="MPAB_Lcp_cat"/>
    <property type="match status" value="1"/>
</dbReference>
<dbReference type="GO" id="GO:0016491">
    <property type="term" value="F:oxidoreductase activity"/>
    <property type="evidence" value="ECO:0007669"/>
    <property type="project" value="InterPro"/>
</dbReference>
<dbReference type="RefSeq" id="WP_170220898.1">
    <property type="nucleotide sequence ID" value="NZ_VFML01000001.1"/>
</dbReference>
<organism evidence="2 3">
    <name type="scientific">Amycolatopsis cihanbeyliensis</name>
    <dbReference type="NCBI Taxonomy" id="1128664"/>
    <lineage>
        <taxon>Bacteria</taxon>
        <taxon>Bacillati</taxon>
        <taxon>Actinomycetota</taxon>
        <taxon>Actinomycetes</taxon>
        <taxon>Pseudonocardiales</taxon>
        <taxon>Pseudonocardiaceae</taxon>
        <taxon>Amycolatopsis</taxon>
    </lineage>
</organism>
<gene>
    <name evidence="2" type="ORF">FB471_4597</name>
</gene>
<proteinExistence type="predicted"/>
<evidence type="ECO:0000313" key="2">
    <source>
        <dbReference type="EMBL" id="TQJ04788.1"/>
    </source>
</evidence>
<name>A0A542DNW7_AMYCI</name>
<dbReference type="AlphaFoldDB" id="A0A542DNW7"/>
<keyword evidence="3" id="KW-1185">Reference proteome</keyword>
<dbReference type="Proteomes" id="UP000320876">
    <property type="component" value="Unassembled WGS sequence"/>
</dbReference>
<sequence>MSSVQVTEEEAAKLTLGPDSVSWQRASDVRGFLGAGYALLLQVTHPTIGSGVRDHSNFRQEPWQRLFRTLDYVMLTVYSGQDAIEVTRKLREMHKRIKGVNPDGSRYHALEPGAYAWVQATLVQAIVMLHKHFGRPMSEEETERLYAEWLGLGRLLGIRAGDLPATWAEFEVYFDEMVANRLAHTETADVVLASLRRPARPPLLPRWTEPVWRLVTLPAAHVLTLCTIGLLPDSLRRRLGLRWTRWQDRQLRALRAASRAITPLLPRHLRINGPLYLRSRVRAIARDEFAPARYTVARS</sequence>
<reference evidence="2 3" key="1">
    <citation type="submission" date="2019-06" db="EMBL/GenBank/DDBJ databases">
        <title>Sequencing the genomes of 1000 actinobacteria strains.</title>
        <authorList>
            <person name="Klenk H.-P."/>
        </authorList>
    </citation>
    <scope>NUCLEOTIDE SEQUENCE [LARGE SCALE GENOMIC DNA]</scope>
    <source>
        <strain evidence="2 3">DSM 45679</strain>
    </source>
</reference>
<protein>
    <submittedName>
        <fullName evidence="2">Uncharacterized protein (DUF2236 family)</fullName>
    </submittedName>
</protein>
<evidence type="ECO:0000259" key="1">
    <source>
        <dbReference type="Pfam" id="PF09995"/>
    </source>
</evidence>
<dbReference type="EMBL" id="VFML01000001">
    <property type="protein sequence ID" value="TQJ04788.1"/>
    <property type="molecule type" value="Genomic_DNA"/>
</dbReference>